<keyword evidence="2" id="KW-1185">Reference proteome</keyword>
<organism evidence="1 2">
    <name type="scientific">Sphenostylis stenocarpa</name>
    <dbReference type="NCBI Taxonomy" id="92480"/>
    <lineage>
        <taxon>Eukaryota</taxon>
        <taxon>Viridiplantae</taxon>
        <taxon>Streptophyta</taxon>
        <taxon>Embryophyta</taxon>
        <taxon>Tracheophyta</taxon>
        <taxon>Spermatophyta</taxon>
        <taxon>Magnoliopsida</taxon>
        <taxon>eudicotyledons</taxon>
        <taxon>Gunneridae</taxon>
        <taxon>Pentapetalae</taxon>
        <taxon>rosids</taxon>
        <taxon>fabids</taxon>
        <taxon>Fabales</taxon>
        <taxon>Fabaceae</taxon>
        <taxon>Papilionoideae</taxon>
        <taxon>50 kb inversion clade</taxon>
        <taxon>NPAAA clade</taxon>
        <taxon>indigoferoid/millettioid clade</taxon>
        <taxon>Phaseoleae</taxon>
        <taxon>Sphenostylis</taxon>
    </lineage>
</organism>
<dbReference type="EMBL" id="OY731401">
    <property type="protein sequence ID" value="CAJ1953225.1"/>
    <property type="molecule type" value="Genomic_DNA"/>
</dbReference>
<name>A0AA86SKB4_9FABA</name>
<protein>
    <submittedName>
        <fullName evidence="1">Uncharacterized protein</fullName>
    </submittedName>
</protein>
<proteinExistence type="predicted"/>
<evidence type="ECO:0000313" key="2">
    <source>
        <dbReference type="Proteomes" id="UP001189624"/>
    </source>
</evidence>
<dbReference type="Gramene" id="rna-AYBTSS11_LOCUS15725">
    <property type="protein sequence ID" value="CAJ1953225.1"/>
    <property type="gene ID" value="gene-AYBTSS11_LOCUS15725"/>
</dbReference>
<reference evidence="1" key="1">
    <citation type="submission" date="2023-10" db="EMBL/GenBank/DDBJ databases">
        <authorList>
            <person name="Domelevo Entfellner J.-B."/>
        </authorList>
    </citation>
    <scope>NUCLEOTIDE SEQUENCE</scope>
</reference>
<dbReference type="Proteomes" id="UP001189624">
    <property type="component" value="Chromosome 4"/>
</dbReference>
<accession>A0AA86SKB4</accession>
<dbReference type="AlphaFoldDB" id="A0AA86SKB4"/>
<sequence length="84" mass="9338">MEGESSDLVSEQQIFGEKLTNMVRGVETQEKCDGSEQCIYKVPQKFSTVTAGTNQFHKQAFELVPHGVDCSIDDFFHLKGLVLG</sequence>
<evidence type="ECO:0000313" key="1">
    <source>
        <dbReference type="EMBL" id="CAJ1953225.1"/>
    </source>
</evidence>
<gene>
    <name evidence="1" type="ORF">AYBTSS11_LOCUS15725</name>
</gene>